<evidence type="ECO:0000313" key="6">
    <source>
        <dbReference type="Proteomes" id="UP000002931"/>
    </source>
</evidence>
<dbReference type="EMBL" id="AAMT01000009">
    <property type="protein sequence ID" value="EAQ12236.1"/>
    <property type="molecule type" value="Genomic_DNA"/>
</dbReference>
<dbReference type="PANTHER" id="PTHR43877">
    <property type="entry name" value="AMINOALKYLPHOSPHONATE N-ACETYLTRANSFERASE-RELATED-RELATED"/>
    <property type="match status" value="1"/>
</dbReference>
<dbReference type="CDD" id="cd04301">
    <property type="entry name" value="NAT_SF"/>
    <property type="match status" value="1"/>
</dbReference>
<dbReference type="InterPro" id="IPR000182">
    <property type="entry name" value="GNAT_dom"/>
</dbReference>
<gene>
    <name evidence="5" type="ORF">RB2654_08522</name>
</gene>
<keyword evidence="6" id="KW-1185">Reference proteome</keyword>
<dbReference type="AlphaFoldDB" id="A3VHP5"/>
<feature type="domain" description="N-acetyltransferase" evidence="4">
    <location>
        <begin position="20"/>
        <end position="183"/>
    </location>
</feature>
<dbReference type="InterPro" id="IPR016181">
    <property type="entry name" value="Acyl_CoA_acyltransferase"/>
</dbReference>
<dbReference type="eggNOG" id="COG0456">
    <property type="taxonomic scope" value="Bacteria"/>
</dbReference>
<dbReference type="PROSITE" id="PS51186">
    <property type="entry name" value="GNAT"/>
    <property type="match status" value="1"/>
</dbReference>
<feature type="region of interest" description="Disordered" evidence="3">
    <location>
        <begin position="1"/>
        <end position="22"/>
    </location>
</feature>
<dbReference type="Proteomes" id="UP000002931">
    <property type="component" value="Unassembled WGS sequence"/>
</dbReference>
<dbReference type="OrthoDB" id="118465at2"/>
<dbReference type="Pfam" id="PF00583">
    <property type="entry name" value="Acetyltransf_1"/>
    <property type="match status" value="1"/>
</dbReference>
<feature type="compositionally biased region" description="Basic and acidic residues" evidence="3">
    <location>
        <begin position="1"/>
        <end position="11"/>
    </location>
</feature>
<dbReference type="SUPFAM" id="SSF55729">
    <property type="entry name" value="Acyl-CoA N-acyltransferases (Nat)"/>
    <property type="match status" value="1"/>
</dbReference>
<dbReference type="InterPro" id="IPR050832">
    <property type="entry name" value="Bact_Acetyltransf"/>
</dbReference>
<name>A3VHP5_9RHOB</name>
<keyword evidence="1 5" id="KW-0808">Transferase</keyword>
<dbReference type="HOGENOM" id="CLU_087351_1_1_5"/>
<evidence type="ECO:0000256" key="3">
    <source>
        <dbReference type="SAM" id="MobiDB-lite"/>
    </source>
</evidence>
<dbReference type="STRING" id="314271.RB2654_08522"/>
<dbReference type="GO" id="GO:0016747">
    <property type="term" value="F:acyltransferase activity, transferring groups other than amino-acyl groups"/>
    <property type="evidence" value="ECO:0007669"/>
    <property type="project" value="InterPro"/>
</dbReference>
<proteinExistence type="predicted"/>
<evidence type="ECO:0000256" key="1">
    <source>
        <dbReference type="ARBA" id="ARBA00022679"/>
    </source>
</evidence>
<protein>
    <submittedName>
        <fullName evidence="5">Possible acetyltransferase (GNAT) family protein</fullName>
    </submittedName>
</protein>
<evidence type="ECO:0000256" key="2">
    <source>
        <dbReference type="ARBA" id="ARBA00023315"/>
    </source>
</evidence>
<comment type="caution">
    <text evidence="5">The sequence shown here is derived from an EMBL/GenBank/DDBJ whole genome shotgun (WGS) entry which is preliminary data.</text>
</comment>
<accession>A3VHP5</accession>
<reference evidence="5 6" key="1">
    <citation type="journal article" date="2010" name="J. Bacteriol.">
        <title>Genome sequences of Pelagibaca bermudensis HTCC2601T and Maritimibacter alkaliphilus HTCC2654T, the type strains of two marine Roseobacter genera.</title>
        <authorList>
            <person name="Thrash J.C."/>
            <person name="Cho J.C."/>
            <person name="Ferriera S."/>
            <person name="Johnson J."/>
            <person name="Vergin K.L."/>
            <person name="Giovannoni S.J."/>
        </authorList>
    </citation>
    <scope>NUCLEOTIDE SEQUENCE [LARGE SCALE GENOMIC DNA]</scope>
    <source>
        <strain evidence="5 6">HTCC2654</strain>
    </source>
</reference>
<dbReference type="PANTHER" id="PTHR43877:SF1">
    <property type="entry name" value="ACETYLTRANSFERASE"/>
    <property type="match status" value="1"/>
</dbReference>
<sequence>MIHHCEPEAGQRHSPTLPPFTLRRAQPDDEAALTRLLTESYRVLLAPDYRPSVLAQAVPKIGRAQPDLLMAPGYLVAETGGGDLIGAGGWTWRGPAGGAAPLDWGHVRHVAVHPDHAGSGVGAILLETVIEDARDAGVRVLSCLSTLTARGFYARMGFSDQGEVDLALGPGLSFPAVQMRRVL</sequence>
<evidence type="ECO:0000313" key="5">
    <source>
        <dbReference type="EMBL" id="EAQ12236.1"/>
    </source>
</evidence>
<organism evidence="5 6">
    <name type="scientific">Maritimibacter alkaliphilus HTCC2654</name>
    <dbReference type="NCBI Taxonomy" id="314271"/>
    <lineage>
        <taxon>Bacteria</taxon>
        <taxon>Pseudomonadati</taxon>
        <taxon>Pseudomonadota</taxon>
        <taxon>Alphaproteobacteria</taxon>
        <taxon>Rhodobacterales</taxon>
        <taxon>Roseobacteraceae</taxon>
        <taxon>Maritimibacter</taxon>
    </lineage>
</organism>
<evidence type="ECO:0000259" key="4">
    <source>
        <dbReference type="PROSITE" id="PS51186"/>
    </source>
</evidence>
<dbReference type="RefSeq" id="WP_008330534.1">
    <property type="nucleotide sequence ID" value="NZ_CH902578.1"/>
</dbReference>
<dbReference type="Gene3D" id="3.40.630.30">
    <property type="match status" value="1"/>
</dbReference>
<keyword evidence="2" id="KW-0012">Acyltransferase</keyword>